<dbReference type="Gene3D" id="1.10.287.1120">
    <property type="entry name" value="Bipartite methylase S protein"/>
    <property type="match status" value="1"/>
</dbReference>
<evidence type="ECO:0000256" key="3">
    <source>
        <dbReference type="ARBA" id="ARBA00023125"/>
    </source>
</evidence>
<dbReference type="Proteomes" id="UP000186806">
    <property type="component" value="Unassembled WGS sequence"/>
</dbReference>
<dbReference type="Pfam" id="PF01420">
    <property type="entry name" value="Methylase_S"/>
    <property type="match status" value="1"/>
</dbReference>
<dbReference type="SUPFAM" id="SSF116734">
    <property type="entry name" value="DNA methylase specificity domain"/>
    <property type="match status" value="2"/>
</dbReference>
<dbReference type="AlphaFoldDB" id="A0A1Q8TEX9"/>
<evidence type="ECO:0000259" key="4">
    <source>
        <dbReference type="Pfam" id="PF01420"/>
    </source>
</evidence>
<protein>
    <recommendedName>
        <fullName evidence="4">Type I restriction modification DNA specificity domain-containing protein</fullName>
    </recommendedName>
</protein>
<dbReference type="InterPro" id="IPR044946">
    <property type="entry name" value="Restrct_endonuc_typeI_TRD_sf"/>
</dbReference>
<dbReference type="PANTHER" id="PTHR30408">
    <property type="entry name" value="TYPE-1 RESTRICTION ENZYME ECOKI SPECIFICITY PROTEIN"/>
    <property type="match status" value="1"/>
</dbReference>
<dbReference type="GO" id="GO:0003677">
    <property type="term" value="F:DNA binding"/>
    <property type="evidence" value="ECO:0007669"/>
    <property type="project" value="UniProtKB-KW"/>
</dbReference>
<evidence type="ECO:0000313" key="5">
    <source>
        <dbReference type="EMBL" id="OLO12224.1"/>
    </source>
</evidence>
<comment type="caution">
    <text evidence="5">The sequence shown here is derived from an EMBL/GenBank/DDBJ whole genome shotgun (WGS) entry which is preliminary data.</text>
</comment>
<keyword evidence="6" id="KW-1185">Reference proteome</keyword>
<name>A0A1Q8TEX9_9GAMM</name>
<evidence type="ECO:0000256" key="1">
    <source>
        <dbReference type="ARBA" id="ARBA00010923"/>
    </source>
</evidence>
<organism evidence="5 6">
    <name type="scientific">Chromohalobacter japonicus</name>
    <dbReference type="NCBI Taxonomy" id="223900"/>
    <lineage>
        <taxon>Bacteria</taxon>
        <taxon>Pseudomonadati</taxon>
        <taxon>Pseudomonadota</taxon>
        <taxon>Gammaproteobacteria</taxon>
        <taxon>Oceanospirillales</taxon>
        <taxon>Halomonadaceae</taxon>
        <taxon>Chromohalobacter</taxon>
    </lineage>
</organism>
<feature type="domain" description="Type I restriction modification DNA specificity" evidence="4">
    <location>
        <begin position="6"/>
        <end position="194"/>
    </location>
</feature>
<reference evidence="5 6" key="1">
    <citation type="submission" date="2016-12" db="EMBL/GenBank/DDBJ databases">
        <title>Draft genome sequences of strains Salinicola socius SMB35, Salinicola sp. MH3R3-1 and Chromohalobacter sp. SMB17 from the Verkhnekamsk potash mining region of Russia.</title>
        <authorList>
            <person name="Mavrodi D.V."/>
            <person name="Olsson B.E."/>
            <person name="Korsakova E.S."/>
            <person name="Pyankova A."/>
            <person name="Mavrodi O.V."/>
            <person name="Plotnikova E.G."/>
        </authorList>
    </citation>
    <scope>NUCLEOTIDE SEQUENCE [LARGE SCALE GENOMIC DNA]</scope>
    <source>
        <strain evidence="5 6">SMB17</strain>
    </source>
</reference>
<evidence type="ECO:0000256" key="2">
    <source>
        <dbReference type="ARBA" id="ARBA00022747"/>
    </source>
</evidence>
<dbReference type="RefSeq" id="WP_075368436.1">
    <property type="nucleotide sequence ID" value="NZ_MSDQ01000007.1"/>
</dbReference>
<dbReference type="InterPro" id="IPR052021">
    <property type="entry name" value="Type-I_RS_S_subunit"/>
</dbReference>
<keyword evidence="2" id="KW-0680">Restriction system</keyword>
<dbReference type="GO" id="GO:0009307">
    <property type="term" value="P:DNA restriction-modification system"/>
    <property type="evidence" value="ECO:0007669"/>
    <property type="project" value="UniProtKB-KW"/>
</dbReference>
<proteinExistence type="inferred from homology"/>
<dbReference type="PANTHER" id="PTHR30408:SF12">
    <property type="entry name" value="TYPE I RESTRICTION ENZYME MJAVIII SPECIFICITY SUBUNIT"/>
    <property type="match status" value="1"/>
</dbReference>
<evidence type="ECO:0000313" key="6">
    <source>
        <dbReference type="Proteomes" id="UP000186806"/>
    </source>
</evidence>
<dbReference type="InterPro" id="IPR000055">
    <property type="entry name" value="Restrct_endonuc_typeI_TRD"/>
</dbReference>
<gene>
    <name evidence="5" type="ORF">BTW10_04780</name>
</gene>
<comment type="similarity">
    <text evidence="1">Belongs to the type-I restriction system S methylase family.</text>
</comment>
<dbReference type="EMBL" id="MSDQ01000007">
    <property type="protein sequence ID" value="OLO12224.1"/>
    <property type="molecule type" value="Genomic_DNA"/>
</dbReference>
<keyword evidence="3" id="KW-0238">DNA-binding</keyword>
<sequence>MFEEIPEGWEVVSVRELAACHFSGPSPTCEERNVQSSQEWGVLKTTAVKWSGYNDLAHKTLPKSYWGIEHLEIKKSDILVTKAGPRHRVGVVAYVPEIQSQLIPSGKMICLRLKDEYQDADVIAALLSQEIPQKYLDDRTTGMAESQLNFTNSVFLNAEILLPPKPERVLISRIFSAIDTQIRHTEAIIAKLQQVKQGLLHDLLTRGIDENGQLRPPRDQAPELYKDSPLGWIPREWGLGMLKDWLRSNPKNGYSPLEASEKTGLSMLGLGCLTLDGFEARQLKNAPKNDPRIWSAELKEGDFLISRANTRETVGLVGRYQEVGQPCFYPDLMMRLRFNEMCLAEYMECILSSPSVRRQIKAAASGTSESMVKISSSIVKSLILAIAPHEEQIKIVDMLSKHQYKLRNEKKLLMKLEVQKKGLMDDLLTGRIRVTELVDQQQHAS</sequence>
<accession>A0A1Q8TEX9</accession>
<dbReference type="Gene3D" id="3.90.220.20">
    <property type="entry name" value="DNA methylase specificity domains"/>
    <property type="match status" value="2"/>
</dbReference>